<keyword evidence="2" id="KW-0472">Membrane</keyword>
<keyword evidence="2" id="KW-0812">Transmembrane</keyword>
<accession>A0A4Z0HK77</accession>
<name>A0A4Z0HK77_9ACTN</name>
<dbReference type="Proteomes" id="UP000297948">
    <property type="component" value="Unassembled WGS sequence"/>
</dbReference>
<organism evidence="3 4">
    <name type="scientific">Streptomyces palmae</name>
    <dbReference type="NCBI Taxonomy" id="1701085"/>
    <lineage>
        <taxon>Bacteria</taxon>
        <taxon>Bacillati</taxon>
        <taxon>Actinomycetota</taxon>
        <taxon>Actinomycetes</taxon>
        <taxon>Kitasatosporales</taxon>
        <taxon>Streptomycetaceae</taxon>
        <taxon>Streptomyces</taxon>
    </lineage>
</organism>
<proteinExistence type="predicted"/>
<keyword evidence="4" id="KW-1185">Reference proteome</keyword>
<dbReference type="OrthoDB" id="9011205at2"/>
<evidence type="ECO:0000256" key="2">
    <source>
        <dbReference type="SAM" id="Phobius"/>
    </source>
</evidence>
<protein>
    <submittedName>
        <fullName evidence="3">Uncharacterized protein</fullName>
    </submittedName>
</protein>
<evidence type="ECO:0000313" key="4">
    <source>
        <dbReference type="Proteomes" id="UP000297948"/>
    </source>
</evidence>
<dbReference type="AlphaFoldDB" id="A0A4Z0HK77"/>
<feature type="transmembrane region" description="Helical" evidence="2">
    <location>
        <begin position="6"/>
        <end position="29"/>
    </location>
</feature>
<keyword evidence="2" id="KW-1133">Transmembrane helix</keyword>
<reference evidence="3 4" key="1">
    <citation type="submission" date="2019-03" db="EMBL/GenBank/DDBJ databases">
        <authorList>
            <person name="Gonzalez-Pimentel J.L."/>
        </authorList>
    </citation>
    <scope>NUCLEOTIDE SEQUENCE [LARGE SCALE GENOMIC DNA]</scope>
    <source>
        <strain evidence="3 4">JCM 31289</strain>
    </source>
</reference>
<gene>
    <name evidence="3" type="ORF">E4099_00610</name>
</gene>
<dbReference type="EMBL" id="SRID01000002">
    <property type="protein sequence ID" value="TGB19368.1"/>
    <property type="molecule type" value="Genomic_DNA"/>
</dbReference>
<dbReference type="RefSeq" id="WP_135336875.1">
    <property type="nucleotide sequence ID" value="NZ_JBHLTX010000035.1"/>
</dbReference>
<sequence length="84" mass="9187">MTSTDGFLLTCMVVAICVSLLVLVALFAWMPSGQRGVTPPLDEPGGTYTCLCWQAPVRVEIAPRIPPGRGRHARGRSPDHRSRR</sequence>
<evidence type="ECO:0000313" key="3">
    <source>
        <dbReference type="EMBL" id="TGB19368.1"/>
    </source>
</evidence>
<feature type="region of interest" description="Disordered" evidence="1">
    <location>
        <begin position="63"/>
        <end position="84"/>
    </location>
</feature>
<evidence type="ECO:0000256" key="1">
    <source>
        <dbReference type="SAM" id="MobiDB-lite"/>
    </source>
</evidence>
<comment type="caution">
    <text evidence="3">The sequence shown here is derived from an EMBL/GenBank/DDBJ whole genome shotgun (WGS) entry which is preliminary data.</text>
</comment>